<reference evidence="2" key="1">
    <citation type="submission" date="2018-04" db="EMBL/GenBank/DDBJ databases">
        <authorList>
            <person name="Illikoud N."/>
        </authorList>
    </citation>
    <scope>NUCLEOTIDE SEQUENCE [LARGE SCALE GENOMIC DNA]</scope>
</reference>
<evidence type="ECO:0000313" key="1">
    <source>
        <dbReference type="EMBL" id="SPP28386.1"/>
    </source>
</evidence>
<dbReference type="GeneID" id="66538240"/>
<name>A0A2X0QIG7_BROTH</name>
<accession>A0A2X0QIG7</accession>
<dbReference type="RefSeq" id="WP_119946174.1">
    <property type="nucleotide sequence ID" value="NZ_CBCPKC010000001.1"/>
</dbReference>
<protein>
    <submittedName>
        <fullName evidence="1">Uncharacterized protein</fullName>
    </submittedName>
</protein>
<dbReference type="AlphaFoldDB" id="A0A2X0QIG7"/>
<evidence type="ECO:0000313" key="2">
    <source>
        <dbReference type="Proteomes" id="UP000270190"/>
    </source>
</evidence>
<organism evidence="1 2">
    <name type="scientific">Brochothrix thermosphacta</name>
    <name type="common">Microbacterium thermosphactum</name>
    <dbReference type="NCBI Taxonomy" id="2756"/>
    <lineage>
        <taxon>Bacteria</taxon>
        <taxon>Bacillati</taxon>
        <taxon>Bacillota</taxon>
        <taxon>Bacilli</taxon>
        <taxon>Bacillales</taxon>
        <taxon>Listeriaceae</taxon>
        <taxon>Brochothrix</taxon>
    </lineage>
</organism>
<dbReference type="EMBL" id="OUNC01000012">
    <property type="protein sequence ID" value="SPP28386.1"/>
    <property type="molecule type" value="Genomic_DNA"/>
</dbReference>
<dbReference type="SUPFAM" id="SSF116965">
    <property type="entry name" value="Hypothetical protein MPN330"/>
    <property type="match status" value="1"/>
</dbReference>
<dbReference type="Proteomes" id="UP000270190">
    <property type="component" value="Unassembled WGS sequence"/>
</dbReference>
<proteinExistence type="predicted"/>
<gene>
    <name evidence="1" type="ORF">BTBSAS_20256</name>
</gene>
<sequence>MSSEEDRMLKKMLVSANRVAPEDRQITNLLIDIYQTESKHYEAIQVGERFMRIVATDIDIIEKLAASYLKSGRIREYQHWLEDLAIVEETKTIEAVEQTDNLTYMSASFVIHPHIQFARWPLHDQLGFLERGSYVQLKGYFQDIHQLLQDEGITMEQRVALIEALHRLEDVSQYKLVVMGEEVTVIPAKIDLRVDNPFYNSLIERVTVELENENPSLAQEAETVIRRHQTATYPLAPDFGTVNEWCESYLEWFYRLNQEPLDNEDVSKEVLEIDEVERYALENMSF</sequence>